<comment type="caution">
    <text evidence="6">The sequence shown here is derived from an EMBL/GenBank/DDBJ whole genome shotgun (WGS) entry which is preliminary data.</text>
</comment>
<dbReference type="EMBL" id="MIPY01000041">
    <property type="protein sequence ID" value="OES25687.1"/>
    <property type="molecule type" value="Genomic_DNA"/>
</dbReference>
<dbReference type="PANTHER" id="PTHR45138">
    <property type="entry name" value="REGULATORY COMPONENTS OF SENSORY TRANSDUCTION SYSTEM"/>
    <property type="match status" value="1"/>
</dbReference>
<dbReference type="AlphaFoldDB" id="A0AB36FSS8"/>
<organism evidence="6 7">
    <name type="scientific">Alteromonas macleodii</name>
    <name type="common">Pseudoalteromonas macleodii</name>
    <dbReference type="NCBI Taxonomy" id="28108"/>
    <lineage>
        <taxon>Bacteria</taxon>
        <taxon>Pseudomonadati</taxon>
        <taxon>Pseudomonadota</taxon>
        <taxon>Gammaproteobacteria</taxon>
        <taxon>Alteromonadales</taxon>
        <taxon>Alteromonadaceae</taxon>
        <taxon>Alteromonas/Salinimonas group</taxon>
        <taxon>Alteromonas</taxon>
    </lineage>
</organism>
<keyword evidence="3" id="KW-0175">Coiled coil</keyword>
<keyword evidence="7" id="KW-1185">Reference proteome</keyword>
<dbReference type="PANTHER" id="PTHR45138:SF9">
    <property type="entry name" value="DIGUANYLATE CYCLASE DGCM-RELATED"/>
    <property type="match status" value="1"/>
</dbReference>
<dbReference type="PROSITE" id="PS50887">
    <property type="entry name" value="GGDEF"/>
    <property type="match status" value="1"/>
</dbReference>
<evidence type="ECO:0000313" key="7">
    <source>
        <dbReference type="Proteomes" id="UP000095392"/>
    </source>
</evidence>
<dbReference type="CDD" id="cd01949">
    <property type="entry name" value="GGDEF"/>
    <property type="match status" value="1"/>
</dbReference>
<evidence type="ECO:0000256" key="3">
    <source>
        <dbReference type="SAM" id="Coils"/>
    </source>
</evidence>
<keyword evidence="4" id="KW-0472">Membrane</keyword>
<dbReference type="InterPro" id="IPR043128">
    <property type="entry name" value="Rev_trsase/Diguanyl_cyclase"/>
</dbReference>
<dbReference type="Pfam" id="PF00990">
    <property type="entry name" value="GGDEF"/>
    <property type="match status" value="1"/>
</dbReference>
<dbReference type="Proteomes" id="UP000095392">
    <property type="component" value="Unassembled WGS sequence"/>
</dbReference>
<comment type="catalytic activity">
    <reaction evidence="2">
        <text>2 GTP = 3',3'-c-di-GMP + 2 diphosphate</text>
        <dbReference type="Rhea" id="RHEA:24898"/>
        <dbReference type="ChEBI" id="CHEBI:33019"/>
        <dbReference type="ChEBI" id="CHEBI:37565"/>
        <dbReference type="ChEBI" id="CHEBI:58805"/>
        <dbReference type="EC" id="2.7.7.65"/>
    </reaction>
</comment>
<feature type="transmembrane region" description="Helical" evidence="4">
    <location>
        <begin position="215"/>
        <end position="235"/>
    </location>
</feature>
<feature type="transmembrane region" description="Helical" evidence="4">
    <location>
        <begin position="27"/>
        <end position="44"/>
    </location>
</feature>
<dbReference type="InterPro" id="IPR000160">
    <property type="entry name" value="GGDEF_dom"/>
</dbReference>
<feature type="transmembrane region" description="Helical" evidence="4">
    <location>
        <begin position="77"/>
        <end position="96"/>
    </location>
</feature>
<evidence type="ECO:0000256" key="2">
    <source>
        <dbReference type="ARBA" id="ARBA00034247"/>
    </source>
</evidence>
<evidence type="ECO:0000256" key="1">
    <source>
        <dbReference type="ARBA" id="ARBA00012528"/>
    </source>
</evidence>
<accession>A0AB36FSS8</accession>
<dbReference type="SUPFAM" id="SSF55073">
    <property type="entry name" value="Nucleotide cyclase"/>
    <property type="match status" value="1"/>
</dbReference>
<feature type="coiled-coil region" evidence="3">
    <location>
        <begin position="324"/>
        <end position="351"/>
    </location>
</feature>
<dbReference type="GO" id="GO:0005886">
    <property type="term" value="C:plasma membrane"/>
    <property type="evidence" value="ECO:0007669"/>
    <property type="project" value="TreeGrafter"/>
</dbReference>
<feature type="transmembrane region" description="Helical" evidence="4">
    <location>
        <begin position="162"/>
        <end position="183"/>
    </location>
</feature>
<dbReference type="GO" id="GO:1902201">
    <property type="term" value="P:negative regulation of bacterial-type flagellum-dependent cell motility"/>
    <property type="evidence" value="ECO:0007669"/>
    <property type="project" value="TreeGrafter"/>
</dbReference>
<feature type="transmembrane region" description="Helical" evidence="4">
    <location>
        <begin position="50"/>
        <end position="70"/>
    </location>
</feature>
<sequence>MYLAPNFLFKPIVMYLQSDIRQSAKKLAILGLALLIGNSFFYSPPSIATSISQIPFLSLIVNLIALLIAWQFKQSRVSISLLILFISECTLLVSPVLAFTDFYRHSLIEGMIYTFCCILMMKDKAPSLGRAFEGIAIFLGMIVLALLIKIAVINAVQSDVAIHVFNTLKISLIFAFAVLALALKPTGNNFSISLFICVFCMLIVHNIVANNFIGLLIMSACILNLLVDTYAMAYNDELTGIKGRRALDSDTSSLGTSYTVVMADVDYFKKFNDKYGHSVGDQVLRMVAGKLSAVKGGGKAYRWGGEEFTLLFPNKSPDEVFPFIEDVRKSIADYEFKIRDKNERKKSSEDNRGNVNTSPEIVHVTMSFGATNPAIQHEAFGKVIKRADALLYKAKEDGRNKVVVEESSF</sequence>
<feature type="transmembrane region" description="Helical" evidence="4">
    <location>
        <begin position="132"/>
        <end position="156"/>
    </location>
</feature>
<evidence type="ECO:0000313" key="6">
    <source>
        <dbReference type="EMBL" id="OES25687.1"/>
    </source>
</evidence>
<dbReference type="GO" id="GO:0052621">
    <property type="term" value="F:diguanylate cyclase activity"/>
    <property type="evidence" value="ECO:0007669"/>
    <property type="project" value="UniProtKB-EC"/>
</dbReference>
<evidence type="ECO:0000256" key="4">
    <source>
        <dbReference type="SAM" id="Phobius"/>
    </source>
</evidence>
<keyword evidence="4" id="KW-0812">Transmembrane</keyword>
<keyword evidence="4" id="KW-1133">Transmembrane helix</keyword>
<dbReference type="InterPro" id="IPR050469">
    <property type="entry name" value="Diguanylate_Cyclase"/>
</dbReference>
<dbReference type="EC" id="2.7.7.65" evidence="1"/>
<feature type="domain" description="GGDEF" evidence="5">
    <location>
        <begin position="256"/>
        <end position="407"/>
    </location>
</feature>
<dbReference type="InterPro" id="IPR029787">
    <property type="entry name" value="Nucleotide_cyclase"/>
</dbReference>
<reference evidence="6 7" key="1">
    <citation type="submission" date="2016-09" db="EMBL/GenBank/DDBJ databases">
        <title>Draft Genome Sequence of four Alteromonas macleodii strains isolated from copper coupons and grown long-term at elevated copper levels.</title>
        <authorList>
            <person name="Cusick K."/>
            <person name="Dale J."/>
            <person name="Little B."/>
            <person name="Biffinger J."/>
        </authorList>
    </citation>
    <scope>NUCLEOTIDE SEQUENCE [LARGE SCALE GENOMIC DNA]</scope>
    <source>
        <strain evidence="6 7">KCP01</strain>
    </source>
</reference>
<proteinExistence type="predicted"/>
<name>A0AB36FSS8_ALTMA</name>
<protein>
    <recommendedName>
        <fullName evidence="1">diguanylate cyclase</fullName>
        <ecNumber evidence="1">2.7.7.65</ecNumber>
    </recommendedName>
</protein>
<dbReference type="SMART" id="SM00267">
    <property type="entry name" value="GGDEF"/>
    <property type="match status" value="1"/>
</dbReference>
<feature type="transmembrane region" description="Helical" evidence="4">
    <location>
        <begin position="190"/>
        <end position="209"/>
    </location>
</feature>
<evidence type="ECO:0000259" key="5">
    <source>
        <dbReference type="PROSITE" id="PS50887"/>
    </source>
</evidence>
<dbReference type="Gene3D" id="3.30.70.270">
    <property type="match status" value="1"/>
</dbReference>
<dbReference type="NCBIfam" id="TIGR00254">
    <property type="entry name" value="GGDEF"/>
    <property type="match status" value="1"/>
</dbReference>
<dbReference type="GO" id="GO:0043709">
    <property type="term" value="P:cell adhesion involved in single-species biofilm formation"/>
    <property type="evidence" value="ECO:0007669"/>
    <property type="project" value="TreeGrafter"/>
</dbReference>
<gene>
    <name evidence="6" type="ORF">BFV95_4369</name>
</gene>